<comment type="caution">
    <text evidence="4">The sequence shown here is derived from an EMBL/GenBank/DDBJ whole genome shotgun (WGS) entry which is preliminary data.</text>
</comment>
<dbReference type="PANTHER" id="PTHR33495">
    <property type="entry name" value="ANTI-SIGMA FACTOR ANTAGONIST TM_1081-RELATED-RELATED"/>
    <property type="match status" value="1"/>
</dbReference>
<feature type="domain" description="STAS" evidence="3">
    <location>
        <begin position="1"/>
        <end position="103"/>
    </location>
</feature>
<organism evidence="4 5">
    <name type="scientific">Candidatus Coproplasma avicola</name>
    <dbReference type="NCBI Taxonomy" id="2840744"/>
    <lineage>
        <taxon>Bacteria</taxon>
        <taxon>Bacillati</taxon>
        <taxon>Bacillota</taxon>
        <taxon>Clostridia</taxon>
        <taxon>Eubacteriales</taxon>
        <taxon>Candidatus Coproplasma</taxon>
    </lineage>
</organism>
<dbReference type="PROSITE" id="PS50801">
    <property type="entry name" value="STAS"/>
    <property type="match status" value="1"/>
</dbReference>
<evidence type="ECO:0000256" key="1">
    <source>
        <dbReference type="ARBA" id="ARBA00009013"/>
    </source>
</evidence>
<dbReference type="CDD" id="cd07043">
    <property type="entry name" value="STAS_anti-anti-sigma_factors"/>
    <property type="match status" value="1"/>
</dbReference>
<dbReference type="GO" id="GO:0043856">
    <property type="term" value="F:anti-sigma factor antagonist activity"/>
    <property type="evidence" value="ECO:0007669"/>
    <property type="project" value="InterPro"/>
</dbReference>
<reference evidence="4" key="1">
    <citation type="submission" date="2020-10" db="EMBL/GenBank/DDBJ databases">
        <authorList>
            <person name="Gilroy R."/>
        </authorList>
    </citation>
    <scope>NUCLEOTIDE SEQUENCE</scope>
    <source>
        <strain evidence="4">ChiW16-3235</strain>
    </source>
</reference>
<comment type="similarity">
    <text evidence="1 2">Belongs to the anti-sigma-factor antagonist family.</text>
</comment>
<gene>
    <name evidence="4" type="ORF">IAB94_06090</name>
</gene>
<sequence>MKVQAARSGGVLRIKLCGDMDEYSAPSVRRECDRLIDQNPTAVKIVINLSEVAFMDSTGIGFLIGRYKKARQGGKSIFVEAPNFAADKVLTVSGIYSLIPKAE</sequence>
<dbReference type="Proteomes" id="UP000823913">
    <property type="component" value="Unassembled WGS sequence"/>
</dbReference>
<dbReference type="InterPro" id="IPR003658">
    <property type="entry name" value="Anti-sigma_ant"/>
</dbReference>
<protein>
    <recommendedName>
        <fullName evidence="2">Anti-sigma factor antagonist</fullName>
    </recommendedName>
</protein>
<dbReference type="InterPro" id="IPR002645">
    <property type="entry name" value="STAS_dom"/>
</dbReference>
<proteinExistence type="inferred from homology"/>
<dbReference type="InterPro" id="IPR036513">
    <property type="entry name" value="STAS_dom_sf"/>
</dbReference>
<name>A0A9D1E7P2_9FIRM</name>
<evidence type="ECO:0000259" key="3">
    <source>
        <dbReference type="PROSITE" id="PS50801"/>
    </source>
</evidence>
<accession>A0A9D1E7P2</accession>
<dbReference type="AlphaFoldDB" id="A0A9D1E7P2"/>
<dbReference type="NCBIfam" id="TIGR00377">
    <property type="entry name" value="ant_ant_sig"/>
    <property type="match status" value="1"/>
</dbReference>
<evidence type="ECO:0000313" key="5">
    <source>
        <dbReference type="Proteomes" id="UP000823913"/>
    </source>
</evidence>
<reference evidence="4" key="2">
    <citation type="journal article" date="2021" name="PeerJ">
        <title>Extensive microbial diversity within the chicken gut microbiome revealed by metagenomics and culture.</title>
        <authorList>
            <person name="Gilroy R."/>
            <person name="Ravi A."/>
            <person name="Getino M."/>
            <person name="Pursley I."/>
            <person name="Horton D.L."/>
            <person name="Alikhan N.F."/>
            <person name="Baker D."/>
            <person name="Gharbi K."/>
            <person name="Hall N."/>
            <person name="Watson M."/>
            <person name="Adriaenssens E.M."/>
            <person name="Foster-Nyarko E."/>
            <person name="Jarju S."/>
            <person name="Secka A."/>
            <person name="Antonio M."/>
            <person name="Oren A."/>
            <person name="Chaudhuri R.R."/>
            <person name="La Ragione R."/>
            <person name="Hildebrand F."/>
            <person name="Pallen M.J."/>
        </authorList>
    </citation>
    <scope>NUCLEOTIDE SEQUENCE</scope>
    <source>
        <strain evidence="4">ChiW16-3235</strain>
    </source>
</reference>
<evidence type="ECO:0000313" key="4">
    <source>
        <dbReference type="EMBL" id="HIR67599.1"/>
    </source>
</evidence>
<dbReference type="Pfam" id="PF01740">
    <property type="entry name" value="STAS"/>
    <property type="match status" value="1"/>
</dbReference>
<dbReference type="EMBL" id="DVHK01000121">
    <property type="protein sequence ID" value="HIR67599.1"/>
    <property type="molecule type" value="Genomic_DNA"/>
</dbReference>
<dbReference type="Gene3D" id="3.30.750.24">
    <property type="entry name" value="STAS domain"/>
    <property type="match status" value="1"/>
</dbReference>
<evidence type="ECO:0000256" key="2">
    <source>
        <dbReference type="RuleBase" id="RU003749"/>
    </source>
</evidence>
<dbReference type="SUPFAM" id="SSF52091">
    <property type="entry name" value="SpoIIaa-like"/>
    <property type="match status" value="1"/>
</dbReference>
<dbReference type="PANTHER" id="PTHR33495:SF2">
    <property type="entry name" value="ANTI-SIGMA FACTOR ANTAGONIST TM_1081-RELATED"/>
    <property type="match status" value="1"/>
</dbReference>